<dbReference type="SUPFAM" id="SSF81340">
    <property type="entry name" value="Clc chloride channel"/>
    <property type="match status" value="1"/>
</dbReference>
<name>A0A6C7E843_ILUCY</name>
<keyword evidence="12" id="KW-1185">Reference proteome</keyword>
<evidence type="ECO:0000256" key="9">
    <source>
        <dbReference type="ARBA" id="ARBA00023303"/>
    </source>
</evidence>
<feature type="transmembrane region" description="Helical" evidence="10">
    <location>
        <begin position="204"/>
        <end position="223"/>
    </location>
</feature>
<dbReference type="EMBL" id="AP012057">
    <property type="protein sequence ID" value="BAN02533.1"/>
    <property type="molecule type" value="Genomic_DNA"/>
</dbReference>
<dbReference type="Pfam" id="PF00654">
    <property type="entry name" value="Voltage_CLC"/>
    <property type="match status" value="1"/>
</dbReference>
<keyword evidence="8" id="KW-0868">Chloride</keyword>
<evidence type="ECO:0000256" key="3">
    <source>
        <dbReference type="ARBA" id="ARBA00022692"/>
    </source>
</evidence>
<dbReference type="GO" id="GO:0034707">
    <property type="term" value="C:chloride channel complex"/>
    <property type="evidence" value="ECO:0007669"/>
    <property type="project" value="UniProtKB-KW"/>
</dbReference>
<evidence type="ECO:0000256" key="7">
    <source>
        <dbReference type="ARBA" id="ARBA00023173"/>
    </source>
</evidence>
<feature type="transmembrane region" description="Helical" evidence="10">
    <location>
        <begin position="320"/>
        <end position="339"/>
    </location>
</feature>
<keyword evidence="7" id="KW-0869">Chloride channel</keyword>
<gene>
    <name evidence="11" type="ORF">YM304_22190</name>
</gene>
<evidence type="ECO:0000256" key="2">
    <source>
        <dbReference type="ARBA" id="ARBA00022448"/>
    </source>
</evidence>
<dbReference type="PANTHER" id="PTHR43427:SF6">
    <property type="entry name" value="CHLORIDE CHANNEL PROTEIN CLC-E"/>
    <property type="match status" value="1"/>
</dbReference>
<feature type="transmembrane region" description="Helical" evidence="10">
    <location>
        <begin position="34"/>
        <end position="52"/>
    </location>
</feature>
<comment type="subcellular location">
    <subcellularLocation>
        <location evidence="1">Membrane</location>
        <topology evidence="1">Multi-pass membrane protein</topology>
    </subcellularLocation>
</comment>
<dbReference type="Proteomes" id="UP000011863">
    <property type="component" value="Chromosome"/>
</dbReference>
<evidence type="ECO:0000256" key="8">
    <source>
        <dbReference type="ARBA" id="ARBA00023214"/>
    </source>
</evidence>
<keyword evidence="9" id="KW-0407">Ion channel</keyword>
<evidence type="ECO:0000256" key="1">
    <source>
        <dbReference type="ARBA" id="ARBA00004141"/>
    </source>
</evidence>
<dbReference type="CDD" id="cd00400">
    <property type="entry name" value="Voltage_gated_ClC"/>
    <property type="match status" value="1"/>
</dbReference>
<keyword evidence="2" id="KW-0813">Transport</keyword>
<dbReference type="KEGG" id="aym:YM304_22190"/>
<proteinExistence type="predicted"/>
<feature type="transmembrane region" description="Helical" evidence="10">
    <location>
        <begin position="382"/>
        <end position="407"/>
    </location>
</feature>
<organism evidence="11 12">
    <name type="scientific">Ilumatobacter coccineus (strain NBRC 103263 / KCTC 29153 / YM16-304)</name>
    <dbReference type="NCBI Taxonomy" id="1313172"/>
    <lineage>
        <taxon>Bacteria</taxon>
        <taxon>Bacillati</taxon>
        <taxon>Actinomycetota</taxon>
        <taxon>Acidimicrobiia</taxon>
        <taxon>Acidimicrobiales</taxon>
        <taxon>Ilumatobacteraceae</taxon>
        <taxon>Ilumatobacter</taxon>
    </lineage>
</organism>
<feature type="transmembrane region" description="Helical" evidence="10">
    <location>
        <begin position="414"/>
        <end position="435"/>
    </location>
</feature>
<dbReference type="InterPro" id="IPR014743">
    <property type="entry name" value="Cl-channel_core"/>
</dbReference>
<dbReference type="InterPro" id="IPR001807">
    <property type="entry name" value="ClC"/>
</dbReference>
<dbReference type="Gene3D" id="1.10.3080.10">
    <property type="entry name" value="Clc chloride channel"/>
    <property type="match status" value="1"/>
</dbReference>
<feature type="transmembrane region" description="Helical" evidence="10">
    <location>
        <begin position="243"/>
        <end position="263"/>
    </location>
</feature>
<feature type="transmembrane region" description="Helical" evidence="10">
    <location>
        <begin position="72"/>
        <end position="97"/>
    </location>
</feature>
<keyword evidence="4 10" id="KW-1133">Transmembrane helix</keyword>
<evidence type="ECO:0000256" key="5">
    <source>
        <dbReference type="ARBA" id="ARBA00023065"/>
    </source>
</evidence>
<keyword evidence="6 10" id="KW-0472">Membrane</keyword>
<evidence type="ECO:0000256" key="6">
    <source>
        <dbReference type="ARBA" id="ARBA00023136"/>
    </source>
</evidence>
<reference evidence="11 12" key="1">
    <citation type="journal article" date="2013" name="Int. J. Syst. Evol. Microbiol.">
        <title>Ilumatobacter nonamiense sp. nov. and Ilumatobacter coccineum sp. nov., isolated from seashore sand.</title>
        <authorList>
            <person name="Matsumoto A."/>
            <person name="Kasai H."/>
            <person name="Matsuo Y."/>
            <person name="Shizuri Y."/>
            <person name="Ichikawa N."/>
            <person name="Fujita N."/>
            <person name="Omura S."/>
            <person name="Takahashi Y."/>
        </authorList>
    </citation>
    <scope>NUCLEOTIDE SEQUENCE [LARGE SCALE GENOMIC DNA]</scope>
    <source>
        <strain evidence="12">NBRC 103263 / KCTC 29153 / YM16-304</strain>
    </source>
</reference>
<dbReference type="InterPro" id="IPR050368">
    <property type="entry name" value="ClC-type_chloride_channel"/>
</dbReference>
<evidence type="ECO:0000313" key="11">
    <source>
        <dbReference type="EMBL" id="BAN02533.1"/>
    </source>
</evidence>
<feature type="transmembrane region" description="Helical" evidence="10">
    <location>
        <begin position="118"/>
        <end position="137"/>
    </location>
</feature>
<dbReference type="GO" id="GO:0005254">
    <property type="term" value="F:chloride channel activity"/>
    <property type="evidence" value="ECO:0007669"/>
    <property type="project" value="UniProtKB-KW"/>
</dbReference>
<keyword evidence="5" id="KW-0406">Ion transport</keyword>
<dbReference type="PRINTS" id="PR00762">
    <property type="entry name" value="CLCHANNEL"/>
</dbReference>
<feature type="transmembrane region" description="Helical" evidence="10">
    <location>
        <begin position="168"/>
        <end position="192"/>
    </location>
</feature>
<dbReference type="PANTHER" id="PTHR43427">
    <property type="entry name" value="CHLORIDE CHANNEL PROTEIN CLC-E"/>
    <property type="match status" value="1"/>
</dbReference>
<evidence type="ECO:0000313" key="12">
    <source>
        <dbReference type="Proteomes" id="UP000011863"/>
    </source>
</evidence>
<evidence type="ECO:0000256" key="4">
    <source>
        <dbReference type="ARBA" id="ARBA00022989"/>
    </source>
</evidence>
<sequence>MTVWRRSGLSELRPASLDIRTEELRDLVRRSREVVLLAAVTGAITGLFVRYFEYVVIELAFDRLLHADWKWGLIVPGLGLTASALILRTVGAGASPATSDEYLRAFHDAEYPLRWRAFIARVAASFATLGSGGAAGLEGTSMYAGSTLGAIIQRRLPASFRGADYRTLLVAGAAAGVAAIFKAPATGAIFALEVPFRDQMARRMLLPALVASASGYLVFVALSSTDPIFSFTDDERTVSLFQYVDLFGAIFVGIGCALGARLFSKMIRMAKAFTLRPLGFRLVASSTVLSGLFLVTRIITADGWDPADGESLTLGSGYEVFFWLFESHTVWILVAVFFLRMLATAATFAGGGVGGVFIPLVVGGAIVGRGVGEVFNTVDPTLYVLLGIAAFLGAGYRVPLAAVMFVAETTGQPGFIVPALFAAVAADLVMGEVSITTFQRTPNSKT</sequence>
<evidence type="ECO:0000256" key="10">
    <source>
        <dbReference type="SAM" id="Phobius"/>
    </source>
</evidence>
<accession>A0A6C7E843</accession>
<keyword evidence="3 10" id="KW-0812">Transmembrane</keyword>
<feature type="transmembrane region" description="Helical" evidence="10">
    <location>
        <begin position="278"/>
        <end position="300"/>
    </location>
</feature>
<feature type="transmembrane region" description="Helical" evidence="10">
    <location>
        <begin position="346"/>
        <end position="367"/>
    </location>
</feature>
<protein>
    <submittedName>
        <fullName evidence="11">Putative H(+)/Cl(-) exchange transporter</fullName>
    </submittedName>
</protein>
<dbReference type="AlphaFoldDB" id="A0A6C7E843"/>